<evidence type="ECO:0000313" key="2">
    <source>
        <dbReference type="EMBL" id="PTM52201.1"/>
    </source>
</evidence>
<dbReference type="AlphaFoldDB" id="A0A2T4YYY4"/>
<feature type="transmembrane region" description="Helical" evidence="1">
    <location>
        <begin position="6"/>
        <end position="23"/>
    </location>
</feature>
<keyword evidence="1" id="KW-1133">Transmembrane helix</keyword>
<gene>
    <name evidence="2" type="ORF">C8J48_3748</name>
</gene>
<protein>
    <submittedName>
        <fullName evidence="2">Uncharacterized protein</fullName>
    </submittedName>
</protein>
<evidence type="ECO:0000256" key="1">
    <source>
        <dbReference type="SAM" id="Phobius"/>
    </source>
</evidence>
<keyword evidence="3" id="KW-1185">Reference proteome</keyword>
<feature type="transmembrane region" description="Helical" evidence="1">
    <location>
        <begin position="58"/>
        <end position="77"/>
    </location>
</feature>
<name>A0A2T4YYY4_9BACL</name>
<organism evidence="2 3">
    <name type="scientific">Desmospora activa DSM 45169</name>
    <dbReference type="NCBI Taxonomy" id="1121389"/>
    <lineage>
        <taxon>Bacteria</taxon>
        <taxon>Bacillati</taxon>
        <taxon>Bacillota</taxon>
        <taxon>Bacilli</taxon>
        <taxon>Bacillales</taxon>
        <taxon>Thermoactinomycetaceae</taxon>
        <taxon>Desmospora</taxon>
    </lineage>
</organism>
<comment type="caution">
    <text evidence="2">The sequence shown here is derived from an EMBL/GenBank/DDBJ whole genome shotgun (WGS) entry which is preliminary data.</text>
</comment>
<evidence type="ECO:0000313" key="3">
    <source>
        <dbReference type="Proteomes" id="UP000241639"/>
    </source>
</evidence>
<dbReference type="Proteomes" id="UP000241639">
    <property type="component" value="Unassembled WGS sequence"/>
</dbReference>
<reference evidence="2 3" key="1">
    <citation type="submission" date="2018-04" db="EMBL/GenBank/DDBJ databases">
        <title>Genomic Encyclopedia of Archaeal and Bacterial Type Strains, Phase II (KMG-II): from individual species to whole genera.</title>
        <authorList>
            <person name="Goeker M."/>
        </authorList>
    </citation>
    <scope>NUCLEOTIDE SEQUENCE [LARGE SCALE GENOMIC DNA]</scope>
    <source>
        <strain evidence="2 3">DSM 45169</strain>
    </source>
</reference>
<feature type="transmembrane region" description="Helical" evidence="1">
    <location>
        <begin position="116"/>
        <end position="137"/>
    </location>
</feature>
<keyword evidence="1" id="KW-0812">Transmembrane</keyword>
<feature type="transmembrane region" description="Helical" evidence="1">
    <location>
        <begin position="149"/>
        <end position="171"/>
    </location>
</feature>
<dbReference type="EMBL" id="PZZP01000006">
    <property type="protein sequence ID" value="PTM52201.1"/>
    <property type="molecule type" value="Genomic_DNA"/>
</dbReference>
<keyword evidence="1" id="KW-0472">Membrane</keyword>
<proteinExistence type="predicted"/>
<accession>A0A2T4YYY4</accession>
<dbReference type="RefSeq" id="WP_107728699.1">
    <property type="nucleotide sequence ID" value="NZ_PZZP01000006.1"/>
</dbReference>
<feature type="transmembrane region" description="Helical" evidence="1">
    <location>
        <begin position="89"/>
        <end position="110"/>
    </location>
</feature>
<feature type="transmembrane region" description="Helical" evidence="1">
    <location>
        <begin position="177"/>
        <end position="196"/>
    </location>
</feature>
<feature type="transmembrane region" description="Helical" evidence="1">
    <location>
        <begin position="30"/>
        <end position="52"/>
    </location>
</feature>
<sequence length="231" mass="25716">MVQGAALIIAGCTINNIPLIQWVHPRAKDVVSIILSILSLLSCWFGFSLIFGPSLNQYGWQQPMLFVTGLALLGWSIRMIIRGFQTIKTLPVIAGVIGIIPAMLLIQLGSPVIAEGWISLAYGFAALLAAKGIYHFVQLYRGYLKTKQIYILHIVYGLAWIGIAVTGAGYATTQTEMYLNIAATLMAIGFGYFLFLKGYQLYQDFKNQPELTEEERKQIRQEIFNKCGTKN</sequence>